<dbReference type="SMART" id="SM00345">
    <property type="entry name" value="HTH_GNTR"/>
    <property type="match status" value="1"/>
</dbReference>
<dbReference type="PANTHER" id="PTHR43537:SF24">
    <property type="entry name" value="GLUCONATE OPERON TRANSCRIPTIONAL REPRESSOR"/>
    <property type="match status" value="1"/>
</dbReference>
<gene>
    <name evidence="5" type="ORF">ACFFIO_03360</name>
</gene>
<evidence type="ECO:0000256" key="1">
    <source>
        <dbReference type="ARBA" id="ARBA00023015"/>
    </source>
</evidence>
<dbReference type="SUPFAM" id="SSF46785">
    <property type="entry name" value="Winged helix' DNA-binding domain"/>
    <property type="match status" value="1"/>
</dbReference>
<dbReference type="Pfam" id="PF00392">
    <property type="entry name" value="GntR"/>
    <property type="match status" value="1"/>
</dbReference>
<keyword evidence="2" id="KW-0238">DNA-binding</keyword>
<sequence>MTAETETNSNLSTVDHLVVEIRRMILTGRLVPGQRFSLRALASELGVSFIPVREALRSLESQGLVISRPGRSSVVAPLDPVDLRSIYRIRLRLEPEIAFRSCELLTPDDVDRLNELITQFSDESKGIDDIYDAHHDFHLELLRPAASDWDLRILENLWHAAERYVRLAFAERDFTPGEHQRRECSHRQLLEPFRAHDPDRAAHALREHLLANERLAEQSLLKMGADVVAAT</sequence>
<dbReference type="InterPro" id="IPR036390">
    <property type="entry name" value="WH_DNA-bd_sf"/>
</dbReference>
<proteinExistence type="predicted"/>
<evidence type="ECO:0000256" key="3">
    <source>
        <dbReference type="ARBA" id="ARBA00023163"/>
    </source>
</evidence>
<evidence type="ECO:0000256" key="2">
    <source>
        <dbReference type="ARBA" id="ARBA00023125"/>
    </source>
</evidence>
<dbReference type="PANTHER" id="PTHR43537">
    <property type="entry name" value="TRANSCRIPTIONAL REGULATOR, GNTR FAMILY"/>
    <property type="match status" value="1"/>
</dbReference>
<organism evidence="5 6">
    <name type="scientific">Citricoccus parietis</name>
    <dbReference type="NCBI Taxonomy" id="592307"/>
    <lineage>
        <taxon>Bacteria</taxon>
        <taxon>Bacillati</taxon>
        <taxon>Actinomycetota</taxon>
        <taxon>Actinomycetes</taxon>
        <taxon>Micrococcales</taxon>
        <taxon>Micrococcaceae</taxon>
        <taxon>Citricoccus</taxon>
    </lineage>
</organism>
<reference evidence="5 6" key="1">
    <citation type="submission" date="2024-09" db="EMBL/GenBank/DDBJ databases">
        <authorList>
            <person name="Sun Q."/>
            <person name="Mori K."/>
        </authorList>
    </citation>
    <scope>NUCLEOTIDE SEQUENCE [LARGE SCALE GENOMIC DNA]</scope>
    <source>
        <strain evidence="5 6">CCM 7609</strain>
    </source>
</reference>
<comment type="caution">
    <text evidence="5">The sequence shown here is derived from an EMBL/GenBank/DDBJ whole genome shotgun (WGS) entry which is preliminary data.</text>
</comment>
<dbReference type="SMART" id="SM00895">
    <property type="entry name" value="FCD"/>
    <property type="match status" value="1"/>
</dbReference>
<dbReference type="Proteomes" id="UP001589766">
    <property type="component" value="Unassembled WGS sequence"/>
</dbReference>
<protein>
    <submittedName>
        <fullName evidence="5">GntR family transcriptional regulator</fullName>
    </submittedName>
</protein>
<keyword evidence="6" id="KW-1185">Reference proteome</keyword>
<feature type="domain" description="HTH gntR-type" evidence="4">
    <location>
        <begin position="11"/>
        <end position="78"/>
    </location>
</feature>
<evidence type="ECO:0000259" key="4">
    <source>
        <dbReference type="PROSITE" id="PS50949"/>
    </source>
</evidence>
<dbReference type="SUPFAM" id="SSF48008">
    <property type="entry name" value="GntR ligand-binding domain-like"/>
    <property type="match status" value="1"/>
</dbReference>
<evidence type="ECO:0000313" key="5">
    <source>
        <dbReference type="EMBL" id="MFC0247535.1"/>
    </source>
</evidence>
<dbReference type="Gene3D" id="1.20.120.530">
    <property type="entry name" value="GntR ligand-binding domain-like"/>
    <property type="match status" value="1"/>
</dbReference>
<dbReference type="InterPro" id="IPR008920">
    <property type="entry name" value="TF_FadR/GntR_C"/>
</dbReference>
<accession>A0ABV6F357</accession>
<name>A0ABV6F357_9MICC</name>
<keyword evidence="1" id="KW-0805">Transcription regulation</keyword>
<evidence type="ECO:0000313" key="6">
    <source>
        <dbReference type="Proteomes" id="UP001589766"/>
    </source>
</evidence>
<dbReference type="RefSeq" id="WP_378040189.1">
    <property type="nucleotide sequence ID" value="NZ_JBHLWH010000011.1"/>
</dbReference>
<dbReference type="CDD" id="cd07377">
    <property type="entry name" value="WHTH_GntR"/>
    <property type="match status" value="1"/>
</dbReference>
<dbReference type="InterPro" id="IPR011711">
    <property type="entry name" value="GntR_C"/>
</dbReference>
<dbReference type="EMBL" id="JBHLWH010000011">
    <property type="protein sequence ID" value="MFC0247535.1"/>
    <property type="molecule type" value="Genomic_DNA"/>
</dbReference>
<keyword evidence="3" id="KW-0804">Transcription</keyword>
<dbReference type="InterPro" id="IPR036388">
    <property type="entry name" value="WH-like_DNA-bd_sf"/>
</dbReference>
<dbReference type="Pfam" id="PF07729">
    <property type="entry name" value="FCD"/>
    <property type="match status" value="1"/>
</dbReference>
<dbReference type="PROSITE" id="PS50949">
    <property type="entry name" value="HTH_GNTR"/>
    <property type="match status" value="1"/>
</dbReference>
<dbReference type="Gene3D" id="1.10.10.10">
    <property type="entry name" value="Winged helix-like DNA-binding domain superfamily/Winged helix DNA-binding domain"/>
    <property type="match status" value="1"/>
</dbReference>
<dbReference type="InterPro" id="IPR000524">
    <property type="entry name" value="Tscrpt_reg_HTH_GntR"/>
</dbReference>